<dbReference type="EMBL" id="MFMM01000001">
    <property type="protein sequence ID" value="OGG84905.1"/>
    <property type="molecule type" value="Genomic_DNA"/>
</dbReference>
<evidence type="ECO:0000313" key="1">
    <source>
        <dbReference type="EMBL" id="OGG84905.1"/>
    </source>
</evidence>
<dbReference type="AlphaFoldDB" id="A0A1F6FGC4"/>
<dbReference type="Proteomes" id="UP000177325">
    <property type="component" value="Unassembled WGS sequence"/>
</dbReference>
<name>A0A1F6FGC4_9BACT</name>
<organism evidence="1 2">
    <name type="scientific">Candidatus Kaiserbacteria bacterium RIFCSPLOWO2_12_FULL_45_26</name>
    <dbReference type="NCBI Taxonomy" id="1798525"/>
    <lineage>
        <taxon>Bacteria</taxon>
        <taxon>Candidatus Kaiseribacteriota</taxon>
    </lineage>
</organism>
<dbReference type="STRING" id="1798525.A3G90_02430"/>
<dbReference type="SUPFAM" id="SSF52540">
    <property type="entry name" value="P-loop containing nucleoside triphosphate hydrolases"/>
    <property type="match status" value="1"/>
</dbReference>
<comment type="caution">
    <text evidence="1">The sequence shown here is derived from an EMBL/GenBank/DDBJ whole genome shotgun (WGS) entry which is preliminary data.</text>
</comment>
<accession>A0A1F6FGC4</accession>
<sequence>MPKTFLVLIDGPMGSGKTTTSKLLNQKLPDTARVALPDIKRLVPNFREDSKTLNTIREVMRAMIETYLKNDVSVVVEQITKADGAHLLKEITERNGATFHGYRLTAPKEIRWNRVLERTKCMMEVSELPQSKIDELAGYFEPNHQFYIDNPIEISETVNTDEFNTDEVISHIINNLTTQPY</sequence>
<proteinExistence type="predicted"/>
<dbReference type="Pfam" id="PF13238">
    <property type="entry name" value="AAA_18"/>
    <property type="match status" value="1"/>
</dbReference>
<dbReference type="InterPro" id="IPR027417">
    <property type="entry name" value="P-loop_NTPase"/>
</dbReference>
<evidence type="ECO:0008006" key="3">
    <source>
        <dbReference type="Google" id="ProtNLM"/>
    </source>
</evidence>
<reference evidence="1 2" key="1">
    <citation type="journal article" date="2016" name="Nat. Commun.">
        <title>Thousands of microbial genomes shed light on interconnected biogeochemical processes in an aquifer system.</title>
        <authorList>
            <person name="Anantharaman K."/>
            <person name="Brown C.T."/>
            <person name="Hug L.A."/>
            <person name="Sharon I."/>
            <person name="Castelle C.J."/>
            <person name="Probst A.J."/>
            <person name="Thomas B.C."/>
            <person name="Singh A."/>
            <person name="Wilkins M.J."/>
            <person name="Karaoz U."/>
            <person name="Brodie E.L."/>
            <person name="Williams K.H."/>
            <person name="Hubbard S.S."/>
            <person name="Banfield J.F."/>
        </authorList>
    </citation>
    <scope>NUCLEOTIDE SEQUENCE [LARGE SCALE GENOMIC DNA]</scope>
</reference>
<protein>
    <recommendedName>
        <fullName evidence="3">UDP-N-acetylglucosamine kinase</fullName>
    </recommendedName>
</protein>
<dbReference type="Gene3D" id="3.40.50.300">
    <property type="entry name" value="P-loop containing nucleotide triphosphate hydrolases"/>
    <property type="match status" value="1"/>
</dbReference>
<gene>
    <name evidence="1" type="ORF">A3G90_02430</name>
</gene>
<evidence type="ECO:0000313" key="2">
    <source>
        <dbReference type="Proteomes" id="UP000177325"/>
    </source>
</evidence>